<gene>
    <name evidence="3" type="ORF">SAMN02982917_6690</name>
</gene>
<evidence type="ECO:0000259" key="2">
    <source>
        <dbReference type="Pfam" id="PF12697"/>
    </source>
</evidence>
<feature type="domain" description="AB hydrolase-1" evidence="2">
    <location>
        <begin position="32"/>
        <end position="245"/>
    </location>
</feature>
<evidence type="ECO:0000313" key="4">
    <source>
        <dbReference type="Proteomes" id="UP000192936"/>
    </source>
</evidence>
<dbReference type="EMBL" id="FXAK01000009">
    <property type="protein sequence ID" value="SMF89323.1"/>
    <property type="molecule type" value="Genomic_DNA"/>
</dbReference>
<dbReference type="Gene3D" id="3.40.50.1820">
    <property type="entry name" value="alpha/beta hydrolase"/>
    <property type="match status" value="1"/>
</dbReference>
<dbReference type="SUPFAM" id="SSF53474">
    <property type="entry name" value="alpha/beta-Hydrolases"/>
    <property type="match status" value="1"/>
</dbReference>
<accession>A0A1X7HMI7</accession>
<dbReference type="AlphaFoldDB" id="A0A1X7HMI7"/>
<proteinExistence type="predicted"/>
<keyword evidence="1" id="KW-0732">Signal</keyword>
<organism evidence="3 4">
    <name type="scientific">Azospirillum oryzae</name>
    <dbReference type="NCBI Taxonomy" id="286727"/>
    <lineage>
        <taxon>Bacteria</taxon>
        <taxon>Pseudomonadati</taxon>
        <taxon>Pseudomonadota</taxon>
        <taxon>Alphaproteobacteria</taxon>
        <taxon>Rhodospirillales</taxon>
        <taxon>Azospirillaceae</taxon>
        <taxon>Azospirillum</taxon>
    </lineage>
</organism>
<evidence type="ECO:0000313" key="3">
    <source>
        <dbReference type="EMBL" id="SMF89323.1"/>
    </source>
</evidence>
<dbReference type="Pfam" id="PF12697">
    <property type="entry name" value="Abhydrolase_6"/>
    <property type="match status" value="1"/>
</dbReference>
<evidence type="ECO:0000256" key="1">
    <source>
        <dbReference type="SAM" id="SignalP"/>
    </source>
</evidence>
<dbReference type="Proteomes" id="UP000192936">
    <property type="component" value="Unassembled WGS sequence"/>
</dbReference>
<dbReference type="PANTHER" id="PTHR37017:SF11">
    <property type="entry name" value="ESTERASE_LIPASE_THIOESTERASE DOMAIN-CONTAINING PROTEIN"/>
    <property type="match status" value="1"/>
</dbReference>
<dbReference type="OrthoDB" id="9814966at2"/>
<sequence>MLPCKFPASLFGLALSLAVPWSPAAAAPVKSVVIVHGAFADGSGWRKVSDILTAKGYAVSIVQQPLTSLGDDVAATRRVLSLQTGPTVLVGHSYGGMVISEAGNDSHVAALVYVAAFEPDKGESLAKLAESRPVTGAEPGAVKATADGYLYLDPPAFAGAFAADLPPADAAFLAHSQVFAAKAAFTTPVGEPAWKSKPSWALVATADRSINPDLELEMARRAGSHVRSVEASHAVYAAKPEAVAALIVEAAEAVSQ</sequence>
<feature type="chain" id="PRO_5012417265" evidence="1">
    <location>
        <begin position="27"/>
        <end position="256"/>
    </location>
</feature>
<dbReference type="InterPro" id="IPR029058">
    <property type="entry name" value="AB_hydrolase_fold"/>
</dbReference>
<dbReference type="InterPro" id="IPR052897">
    <property type="entry name" value="Sec-Metab_Biosynth_Hydrolase"/>
</dbReference>
<dbReference type="RefSeq" id="WP_085091506.1">
    <property type="nucleotide sequence ID" value="NZ_FXAK01000009.1"/>
</dbReference>
<protein>
    <submittedName>
        <fullName evidence="3">Pimeloyl-ACP methyl ester carboxylesterase</fullName>
    </submittedName>
</protein>
<name>A0A1X7HMI7_9PROT</name>
<dbReference type="InterPro" id="IPR000073">
    <property type="entry name" value="AB_hydrolase_1"/>
</dbReference>
<reference evidence="3 4" key="1">
    <citation type="submission" date="2017-04" db="EMBL/GenBank/DDBJ databases">
        <authorList>
            <person name="Afonso C.L."/>
            <person name="Miller P.J."/>
            <person name="Scott M.A."/>
            <person name="Spackman E."/>
            <person name="Goraichik I."/>
            <person name="Dimitrov K.M."/>
            <person name="Suarez D.L."/>
            <person name="Swayne D.E."/>
        </authorList>
    </citation>
    <scope>NUCLEOTIDE SEQUENCE [LARGE SCALE GENOMIC DNA]</scope>
    <source>
        <strain evidence="3 4">A2P</strain>
    </source>
</reference>
<dbReference type="STRING" id="286727.SAMN02982917_6690"/>
<feature type="signal peptide" evidence="1">
    <location>
        <begin position="1"/>
        <end position="26"/>
    </location>
</feature>
<dbReference type="PANTHER" id="PTHR37017">
    <property type="entry name" value="AB HYDROLASE-1 DOMAIN-CONTAINING PROTEIN-RELATED"/>
    <property type="match status" value="1"/>
</dbReference>